<evidence type="ECO:0000256" key="4">
    <source>
        <dbReference type="SAM" id="MobiDB-lite"/>
    </source>
</evidence>
<comment type="similarity">
    <text evidence="1">Belongs to the D-isomer specific 2-hydroxyacid dehydrogenase family.</text>
</comment>
<dbReference type="SUPFAM" id="SSF52283">
    <property type="entry name" value="Formate/glycerate dehydrogenase catalytic domain-like"/>
    <property type="match status" value="1"/>
</dbReference>
<evidence type="ECO:0000256" key="2">
    <source>
        <dbReference type="ARBA" id="ARBA00023002"/>
    </source>
</evidence>
<dbReference type="EMBL" id="NRSZ01000143">
    <property type="protein sequence ID" value="PNY29209.1"/>
    <property type="molecule type" value="Genomic_DNA"/>
</dbReference>
<dbReference type="PANTHER" id="PTHR10996:SF269">
    <property type="entry name" value="HYPOTHETICAL D-ISOMER SPECIFIC 2-HYDROXYACID DEHYDROGENASE (EUROFUNG)"/>
    <property type="match status" value="1"/>
</dbReference>
<evidence type="ECO:0008006" key="9">
    <source>
        <dbReference type="Google" id="ProtNLM"/>
    </source>
</evidence>
<evidence type="ECO:0000256" key="3">
    <source>
        <dbReference type="ARBA" id="ARBA00023027"/>
    </source>
</evidence>
<dbReference type="InterPro" id="IPR029752">
    <property type="entry name" value="D-isomer_DH_CS1"/>
</dbReference>
<name>A0A2K3QNV7_9HYPO</name>
<keyword evidence="3" id="KW-0520">NAD</keyword>
<accession>A0A2K3QNV7</accession>
<feature type="compositionally biased region" description="Low complexity" evidence="4">
    <location>
        <begin position="56"/>
        <end position="66"/>
    </location>
</feature>
<feature type="domain" description="D-isomer specific 2-hydroxyacid dehydrogenase catalytic" evidence="5">
    <location>
        <begin position="703"/>
        <end position="1001"/>
    </location>
</feature>
<protein>
    <recommendedName>
        <fullName evidence="9">Glyoxylate reductase</fullName>
    </recommendedName>
</protein>
<dbReference type="AlphaFoldDB" id="A0A2K3QNV7"/>
<dbReference type="InterPro" id="IPR029753">
    <property type="entry name" value="D-isomer_DH_CS"/>
</dbReference>
<feature type="region of interest" description="Disordered" evidence="4">
    <location>
        <begin position="119"/>
        <end position="201"/>
    </location>
</feature>
<organism evidence="7 8">
    <name type="scientific">Tolypocladium capitatum</name>
    <dbReference type="NCBI Taxonomy" id="45235"/>
    <lineage>
        <taxon>Eukaryota</taxon>
        <taxon>Fungi</taxon>
        <taxon>Dikarya</taxon>
        <taxon>Ascomycota</taxon>
        <taxon>Pezizomycotina</taxon>
        <taxon>Sordariomycetes</taxon>
        <taxon>Hypocreomycetidae</taxon>
        <taxon>Hypocreales</taxon>
        <taxon>Ophiocordycipitaceae</taxon>
        <taxon>Tolypocladium</taxon>
    </lineage>
</organism>
<feature type="region of interest" description="Disordered" evidence="4">
    <location>
        <begin position="649"/>
        <end position="675"/>
    </location>
</feature>
<evidence type="ECO:0000259" key="5">
    <source>
        <dbReference type="Pfam" id="PF00389"/>
    </source>
</evidence>
<dbReference type="Proteomes" id="UP000236621">
    <property type="component" value="Unassembled WGS sequence"/>
</dbReference>
<dbReference type="InterPro" id="IPR050223">
    <property type="entry name" value="D-isomer_2-hydroxyacid_DH"/>
</dbReference>
<reference evidence="7 8" key="1">
    <citation type="submission" date="2017-08" db="EMBL/GenBank/DDBJ databases">
        <title>Harnessing the power of phylogenomics to disentangle the directionality and signatures of interkingdom host jumping in the parasitic fungal genus Tolypocladium.</title>
        <authorList>
            <person name="Quandt C.A."/>
            <person name="Patterson W."/>
            <person name="Spatafora J.W."/>
        </authorList>
    </citation>
    <scope>NUCLEOTIDE SEQUENCE [LARGE SCALE GENOMIC DNA]</scope>
    <source>
        <strain evidence="7 8">CBS 113982</strain>
    </source>
</reference>
<evidence type="ECO:0000313" key="7">
    <source>
        <dbReference type="EMBL" id="PNY29209.1"/>
    </source>
</evidence>
<dbReference type="SUPFAM" id="SSF51735">
    <property type="entry name" value="NAD(P)-binding Rossmann-fold domains"/>
    <property type="match status" value="1"/>
</dbReference>
<comment type="caution">
    <text evidence="7">The sequence shown here is derived from an EMBL/GenBank/DDBJ whole genome shotgun (WGS) entry which is preliminary data.</text>
</comment>
<dbReference type="Pfam" id="PF02826">
    <property type="entry name" value="2-Hacid_dh_C"/>
    <property type="match status" value="1"/>
</dbReference>
<dbReference type="GO" id="GO:0005829">
    <property type="term" value="C:cytosol"/>
    <property type="evidence" value="ECO:0007669"/>
    <property type="project" value="TreeGrafter"/>
</dbReference>
<proteinExistence type="inferred from homology"/>
<gene>
    <name evidence="7" type="ORF">TCAP_00888</name>
</gene>
<feature type="compositionally biased region" description="Low complexity" evidence="4">
    <location>
        <begin position="133"/>
        <end position="167"/>
    </location>
</feature>
<dbReference type="PROSITE" id="PS00065">
    <property type="entry name" value="D_2_HYDROXYACID_DH_1"/>
    <property type="match status" value="1"/>
</dbReference>
<evidence type="ECO:0000256" key="1">
    <source>
        <dbReference type="ARBA" id="ARBA00005854"/>
    </source>
</evidence>
<dbReference type="CDD" id="cd12168">
    <property type="entry name" value="Mand_dh_like"/>
    <property type="match status" value="1"/>
</dbReference>
<dbReference type="InterPro" id="IPR006140">
    <property type="entry name" value="D-isomer_DH_NAD-bd"/>
</dbReference>
<feature type="domain" description="D-isomer specific 2-hydroxyacid dehydrogenase NAD-binding" evidence="6">
    <location>
        <begin position="795"/>
        <end position="970"/>
    </location>
</feature>
<dbReference type="InterPro" id="IPR036291">
    <property type="entry name" value="NAD(P)-bd_dom_sf"/>
</dbReference>
<dbReference type="Pfam" id="PF00389">
    <property type="entry name" value="2-Hacid_dh"/>
    <property type="match status" value="1"/>
</dbReference>
<dbReference type="InterPro" id="IPR006139">
    <property type="entry name" value="D-isomer_2_OHA_DH_cat_dom"/>
</dbReference>
<dbReference type="GO" id="GO:0030267">
    <property type="term" value="F:glyoxylate reductase (NADPH) activity"/>
    <property type="evidence" value="ECO:0007669"/>
    <property type="project" value="TreeGrafter"/>
</dbReference>
<keyword evidence="2" id="KW-0560">Oxidoreductase</keyword>
<dbReference type="CDD" id="cd12148">
    <property type="entry name" value="fungal_TF_MHR"/>
    <property type="match status" value="1"/>
</dbReference>
<dbReference type="OrthoDB" id="9991913at2759"/>
<dbReference type="PANTHER" id="PTHR10996">
    <property type="entry name" value="2-HYDROXYACID DEHYDROGENASE-RELATED"/>
    <property type="match status" value="1"/>
</dbReference>
<evidence type="ECO:0000313" key="8">
    <source>
        <dbReference type="Proteomes" id="UP000236621"/>
    </source>
</evidence>
<dbReference type="STRING" id="45235.A0A2K3QNV7"/>
<dbReference type="GO" id="GO:0051287">
    <property type="term" value="F:NAD binding"/>
    <property type="evidence" value="ECO:0007669"/>
    <property type="project" value="InterPro"/>
</dbReference>
<feature type="compositionally biased region" description="Pro residues" evidence="4">
    <location>
        <begin position="657"/>
        <end position="671"/>
    </location>
</feature>
<dbReference type="Gene3D" id="3.40.50.720">
    <property type="entry name" value="NAD(P)-binding Rossmann-like Domain"/>
    <property type="match status" value="2"/>
</dbReference>
<dbReference type="PROSITE" id="PS00671">
    <property type="entry name" value="D_2_HYDROXYACID_DH_3"/>
    <property type="match status" value="1"/>
</dbReference>
<keyword evidence="8" id="KW-1185">Reference proteome</keyword>
<sequence>MAGISPPALNPAPLCTPFGVVGCVDGPGSMSQSQSHAPPQPEAGKAPPSGAEPTAGRRGVAAGYGRSCTNCSRAKRSRTGKECVQMETRRIRHPRVARRPTNMTAKLEAKLNDLVSILNAGQHPGPQRHAIMPSSSQTPMLSSPSSDASSSRPQPSRLDSLAAAAAANPQPGTSFCIGQTPHDDTASHAESGSCCSVRPEPTPEEAETYLSKFRDWLNNFPFMHLPPRLTARDLRQEQPFLWISIMALTSMSLPQQQLLRDRLRAELAKRLVLNHERTMDILLGLVAHLGWASMSAAPGTKPFLILYSQMATTILFEMGLTRAPNEEQQCGLYLRAWSIRPPPKIRTMEERRAVLAFWFCTSVCASFVGKMEVLGWTSHMDDCLAVLEREGEQPLDEVLVALVKIQLIGEEVYKLLQRETVAETGQGPTYMFKAGLQSRLDEIRQRLPPRLHSHDVVQSQMYSVEAQLHSIGLFADQSIPETMRISGKYACTKAARAWFDTFFAMPPIQVPGLPFAFFLSMSQMQAILYRLTTSEDPAWDKEILRNTADILALLDQTIDRLYKVSQVYSLQSDDNDGTVFVKGARVLRNVRNFWEPALSQSLGNKLPTPNAQAMSCSPMEPRMIVEDPLATDTPSLDPNDVAWVTDDPLHRKTFGTPAPPVPRQPSLPSTPSPTMAGKPKVLLLGKINHAHDAWSGIADIAQVLQSKATSRDEFLAECKAGAFDGASVAYRTLDSVAVTGRIDSAVLDVLPRSLKFLCHNGAGYDQVDITACTAYNVRVSNTPTAVDDATADITIWLLIGALRNLPTSMAALRSGTWRGKSLPALGHDPQGKVLGILGMGGIGRNVAAKARAFGMRICYHNRSRLGPELEDGAEYVDFETLLKESDVLSLNLPLNPKTRHIISAPQFAIMKPGIVIVNTARGAVMDEAALVDALTSRRVASVGLDVYENEPEIHPGLLTNESVLLLPHMGTWTKETETKMEEWAISNVRMAVTESKLRSIVPEQTSMA</sequence>
<evidence type="ECO:0000259" key="6">
    <source>
        <dbReference type="Pfam" id="PF02826"/>
    </source>
</evidence>
<dbReference type="FunFam" id="3.40.50.720:FF:000282">
    <property type="entry name" value="Glyoxylate reductase protein"/>
    <property type="match status" value="1"/>
</dbReference>
<dbReference type="GO" id="GO:0016618">
    <property type="term" value="F:hydroxypyruvate reductase [NAD(P)H] activity"/>
    <property type="evidence" value="ECO:0007669"/>
    <property type="project" value="TreeGrafter"/>
</dbReference>
<dbReference type="PROSITE" id="PS00670">
    <property type="entry name" value="D_2_HYDROXYACID_DH_2"/>
    <property type="match status" value="1"/>
</dbReference>
<feature type="region of interest" description="Disordered" evidence="4">
    <location>
        <begin position="25"/>
        <end position="87"/>
    </location>
</feature>